<reference evidence="2" key="1">
    <citation type="submission" date="2023-07" db="EMBL/GenBank/DDBJ databases">
        <title>draft genome sequence of fig (Ficus carica).</title>
        <authorList>
            <person name="Takahashi T."/>
            <person name="Nishimura K."/>
        </authorList>
    </citation>
    <scope>NUCLEOTIDE SEQUENCE</scope>
</reference>
<sequence>MDADQDAASVFYEMQPLLFDGTRRTVALAGWLHDMESIFRIGHIEAHIQVPLASRCLVAGARIWWMTVGEPAIPNGTWADFCALIIARYRLFPDEDADMPYRDPKIYRDMYHRRYLHSAADWHAYPNESMGHYCQRFRDAMLPYIPRNSGDPESQALHLLIGGLPPSVRLFVLEPMAGMTVEEMIHDIMEAEIMAHMIQAAPLEDDYAVPVDDAGIAEPLFHGGPVLSEDPIPAMPLQVIPSQEADADDGDMDPVDVPVDQEEDPDDPPIVIIESDDEEDV</sequence>
<name>A0AA87ZBK3_FICCA</name>
<gene>
    <name evidence="2" type="ORF">TIFTF001_041367</name>
</gene>
<feature type="compositionally biased region" description="Acidic residues" evidence="1">
    <location>
        <begin position="245"/>
        <end position="267"/>
    </location>
</feature>
<feature type="region of interest" description="Disordered" evidence="1">
    <location>
        <begin position="238"/>
        <end position="281"/>
    </location>
</feature>
<proteinExistence type="predicted"/>
<accession>A0AA87ZBK3</accession>
<dbReference type="Proteomes" id="UP001187192">
    <property type="component" value="Unassembled WGS sequence"/>
</dbReference>
<dbReference type="EMBL" id="BTGU01001815">
    <property type="protein sequence ID" value="GMN29839.1"/>
    <property type="molecule type" value="Genomic_DNA"/>
</dbReference>
<protein>
    <submittedName>
        <fullName evidence="2">Uncharacterized protein</fullName>
    </submittedName>
</protein>
<evidence type="ECO:0000313" key="2">
    <source>
        <dbReference type="EMBL" id="GMN29839.1"/>
    </source>
</evidence>
<organism evidence="2 3">
    <name type="scientific">Ficus carica</name>
    <name type="common">Common fig</name>
    <dbReference type="NCBI Taxonomy" id="3494"/>
    <lineage>
        <taxon>Eukaryota</taxon>
        <taxon>Viridiplantae</taxon>
        <taxon>Streptophyta</taxon>
        <taxon>Embryophyta</taxon>
        <taxon>Tracheophyta</taxon>
        <taxon>Spermatophyta</taxon>
        <taxon>Magnoliopsida</taxon>
        <taxon>eudicotyledons</taxon>
        <taxon>Gunneridae</taxon>
        <taxon>Pentapetalae</taxon>
        <taxon>rosids</taxon>
        <taxon>fabids</taxon>
        <taxon>Rosales</taxon>
        <taxon>Moraceae</taxon>
        <taxon>Ficeae</taxon>
        <taxon>Ficus</taxon>
    </lineage>
</organism>
<comment type="caution">
    <text evidence="2">The sequence shown here is derived from an EMBL/GenBank/DDBJ whole genome shotgun (WGS) entry which is preliminary data.</text>
</comment>
<evidence type="ECO:0000313" key="3">
    <source>
        <dbReference type="Proteomes" id="UP001187192"/>
    </source>
</evidence>
<evidence type="ECO:0000256" key="1">
    <source>
        <dbReference type="SAM" id="MobiDB-lite"/>
    </source>
</evidence>
<keyword evidence="3" id="KW-1185">Reference proteome</keyword>
<dbReference type="AlphaFoldDB" id="A0AA87ZBK3"/>